<dbReference type="PANTHER" id="PTHR35910">
    <property type="entry name" value="2EXR DOMAIN-CONTAINING PROTEIN"/>
    <property type="match status" value="1"/>
</dbReference>
<dbReference type="AlphaFoldDB" id="A0A2H2ZUH9"/>
<protein>
    <recommendedName>
        <fullName evidence="1">2EXR domain-containing protein</fullName>
    </recommendedName>
</protein>
<feature type="domain" description="2EXR" evidence="1">
    <location>
        <begin position="5"/>
        <end position="97"/>
    </location>
</feature>
<dbReference type="Proteomes" id="UP000219286">
    <property type="component" value="Unassembled WGS sequence"/>
</dbReference>
<comment type="caution">
    <text evidence="2">The sequence shown here is derived from an EMBL/GenBank/DDBJ whole genome shotgun (WGS) entry which is preliminary data.</text>
</comment>
<evidence type="ECO:0000313" key="2">
    <source>
        <dbReference type="EMBL" id="OTA02934.1"/>
    </source>
</evidence>
<proteinExistence type="predicted"/>
<evidence type="ECO:0000313" key="3">
    <source>
        <dbReference type="Proteomes" id="UP000219286"/>
    </source>
</evidence>
<reference evidence="2 3" key="1">
    <citation type="journal article" date="2015" name="Genome Announc.">
        <title>Genome sequence and annotation of Trichoderma parareesei, the ancestor of the cellulase producer Trichoderma reesei.</title>
        <authorList>
            <person name="Yang D."/>
            <person name="Pomraning K."/>
            <person name="Kopchinskiy A."/>
            <person name="Karimi Aghcheh R."/>
            <person name="Atanasova L."/>
            <person name="Chenthamara K."/>
            <person name="Baker S.E."/>
            <person name="Zhang R."/>
            <person name="Shen Q."/>
            <person name="Freitag M."/>
            <person name="Kubicek C.P."/>
            <person name="Druzhinina I.S."/>
        </authorList>
    </citation>
    <scope>NUCLEOTIDE SEQUENCE [LARGE SCALE GENOMIC DNA]</scope>
    <source>
        <strain evidence="2 3">CBS 125925</strain>
    </source>
</reference>
<dbReference type="Pfam" id="PF20150">
    <property type="entry name" value="2EXR"/>
    <property type="match status" value="1"/>
</dbReference>
<dbReference type="PANTHER" id="PTHR35910:SF1">
    <property type="entry name" value="2EXR DOMAIN-CONTAINING PROTEIN"/>
    <property type="match status" value="1"/>
</dbReference>
<accession>A0A2H2ZUH9</accession>
<sequence length="238" mass="27503">MAVTFHPFPRLPTELRLRIWALAVTLRLVHISAKPTEVVRWKRIAPNDFSSPMAPPAVMHVCRESRQCAPYQKAFFTMVPGEPEHRYIWVDFEQDMICLADDRVDWLEPYQADIRRLRFTVPPGDRGDLLFDVFGSVSKKLVAPFTALRELHLAISEYFCAWGSTWAVCGFGPCARENVRFLDLNTGLLLTGPQLEMAYTWQWQQGGRVMDMDDFDDELRFMLDNYTGLDLPELAKIE</sequence>
<name>A0A2H2ZUH9_TRIPA</name>
<keyword evidence="3" id="KW-1185">Reference proteome</keyword>
<dbReference type="EMBL" id="LFMI01000370">
    <property type="protein sequence ID" value="OTA02934.1"/>
    <property type="molecule type" value="Genomic_DNA"/>
</dbReference>
<gene>
    <name evidence="2" type="ORF">A9Z42_0033520</name>
</gene>
<dbReference type="OrthoDB" id="3473305at2759"/>
<evidence type="ECO:0000259" key="1">
    <source>
        <dbReference type="Pfam" id="PF20150"/>
    </source>
</evidence>
<dbReference type="InterPro" id="IPR045518">
    <property type="entry name" value="2EXR"/>
</dbReference>
<organism evidence="2 3">
    <name type="scientific">Trichoderma parareesei</name>
    <name type="common">Filamentous fungus</name>
    <dbReference type="NCBI Taxonomy" id="858221"/>
    <lineage>
        <taxon>Eukaryota</taxon>
        <taxon>Fungi</taxon>
        <taxon>Dikarya</taxon>
        <taxon>Ascomycota</taxon>
        <taxon>Pezizomycotina</taxon>
        <taxon>Sordariomycetes</taxon>
        <taxon>Hypocreomycetidae</taxon>
        <taxon>Hypocreales</taxon>
        <taxon>Hypocreaceae</taxon>
        <taxon>Trichoderma</taxon>
    </lineage>
</organism>